<dbReference type="InterPro" id="IPR018209">
    <property type="entry name" value="Pyrv_Knase_AS"/>
</dbReference>
<name>A0A2K1NYD3_9BACT</name>
<dbReference type="Pfam" id="PF02887">
    <property type="entry name" value="PK_C"/>
    <property type="match status" value="1"/>
</dbReference>
<dbReference type="UniPathway" id="UPA00109">
    <property type="reaction ID" value="UER00188"/>
</dbReference>
<dbReference type="InterPro" id="IPR001697">
    <property type="entry name" value="Pyr_Knase"/>
</dbReference>
<dbReference type="Proteomes" id="UP000236434">
    <property type="component" value="Unassembled WGS sequence"/>
</dbReference>
<organism evidence="17 18">
    <name type="scientific">Petrotoga olearia DSM 13574</name>
    <dbReference type="NCBI Taxonomy" id="1122955"/>
    <lineage>
        <taxon>Bacteria</taxon>
        <taxon>Thermotogati</taxon>
        <taxon>Thermotogota</taxon>
        <taxon>Thermotogae</taxon>
        <taxon>Petrotogales</taxon>
        <taxon>Petrotogaceae</taxon>
        <taxon>Petrotoga</taxon>
    </lineage>
</organism>
<dbReference type="InterPro" id="IPR015806">
    <property type="entry name" value="Pyrv_Knase_insert_dom_sf"/>
</dbReference>
<keyword evidence="6" id="KW-0479">Metal-binding</keyword>
<dbReference type="InterPro" id="IPR011037">
    <property type="entry name" value="Pyrv_Knase-like_insert_dom_sf"/>
</dbReference>
<dbReference type="EMBL" id="AZRL01000021">
    <property type="protein sequence ID" value="PNR95544.1"/>
    <property type="molecule type" value="Genomic_DNA"/>
</dbReference>
<dbReference type="AlphaFoldDB" id="A0A2K1NYD3"/>
<evidence type="ECO:0000256" key="12">
    <source>
        <dbReference type="ARBA" id="ARBA00023317"/>
    </source>
</evidence>
<dbReference type="Gene3D" id="2.40.33.10">
    <property type="entry name" value="PK beta-barrel domain-like"/>
    <property type="match status" value="1"/>
</dbReference>
<dbReference type="SUPFAM" id="SSF50800">
    <property type="entry name" value="PK beta-barrel domain-like"/>
    <property type="match status" value="1"/>
</dbReference>
<dbReference type="SUPFAM" id="SSF52935">
    <property type="entry name" value="PK C-terminal domain-like"/>
    <property type="match status" value="1"/>
</dbReference>
<protein>
    <recommendedName>
        <fullName evidence="4 13">Pyruvate kinase</fullName>
        <ecNumber evidence="4 13">2.7.1.40</ecNumber>
    </recommendedName>
</protein>
<dbReference type="GO" id="GO:0005524">
    <property type="term" value="F:ATP binding"/>
    <property type="evidence" value="ECO:0007669"/>
    <property type="project" value="UniProtKB-KW"/>
</dbReference>
<evidence type="ECO:0000313" key="18">
    <source>
        <dbReference type="Proteomes" id="UP000236434"/>
    </source>
</evidence>
<comment type="catalytic activity">
    <reaction evidence="14">
        <text>pyruvate + ATP = phosphoenolpyruvate + ADP + H(+)</text>
        <dbReference type="Rhea" id="RHEA:18157"/>
        <dbReference type="ChEBI" id="CHEBI:15361"/>
        <dbReference type="ChEBI" id="CHEBI:15378"/>
        <dbReference type="ChEBI" id="CHEBI:30616"/>
        <dbReference type="ChEBI" id="CHEBI:58702"/>
        <dbReference type="ChEBI" id="CHEBI:456216"/>
        <dbReference type="EC" id="2.7.1.40"/>
    </reaction>
</comment>
<dbReference type="Pfam" id="PF00224">
    <property type="entry name" value="PK"/>
    <property type="match status" value="1"/>
</dbReference>
<dbReference type="NCBIfam" id="TIGR01064">
    <property type="entry name" value="pyruv_kin"/>
    <property type="match status" value="1"/>
</dbReference>
<evidence type="ECO:0000256" key="11">
    <source>
        <dbReference type="ARBA" id="ARBA00023152"/>
    </source>
</evidence>
<comment type="cofactor">
    <cofactor evidence="1">
        <name>K(+)</name>
        <dbReference type="ChEBI" id="CHEBI:29103"/>
    </cofactor>
</comment>
<dbReference type="GO" id="GO:0016301">
    <property type="term" value="F:kinase activity"/>
    <property type="evidence" value="ECO:0007669"/>
    <property type="project" value="UniProtKB-KW"/>
</dbReference>
<evidence type="ECO:0000256" key="5">
    <source>
        <dbReference type="ARBA" id="ARBA00022679"/>
    </source>
</evidence>
<dbReference type="InterPro" id="IPR015795">
    <property type="entry name" value="Pyrv_Knase_C"/>
</dbReference>
<comment type="caution">
    <text evidence="17">The sequence shown here is derived from an EMBL/GenBank/DDBJ whole genome shotgun (WGS) entry which is preliminary data.</text>
</comment>
<keyword evidence="7" id="KW-0547">Nucleotide-binding</keyword>
<evidence type="ECO:0000256" key="10">
    <source>
        <dbReference type="ARBA" id="ARBA00022842"/>
    </source>
</evidence>
<dbReference type="FunFam" id="2.40.33.10:FF:000001">
    <property type="entry name" value="Pyruvate kinase"/>
    <property type="match status" value="1"/>
</dbReference>
<evidence type="ECO:0000259" key="16">
    <source>
        <dbReference type="Pfam" id="PF02887"/>
    </source>
</evidence>
<comment type="similarity">
    <text evidence="3 14">Belongs to the pyruvate kinase family.</text>
</comment>
<sequence length="507" mass="56459">MKISKALNLKKDVIWEETPKSSVFFRRMVMNEKTENKKTRIVCTIGPATRDEVMIKKLINAGMNVARLNTSHDTIADHEKTVNLIKKIRKDMNIPFAILLDLEGPKIRTGRFDTDQVALKEGQKFILTTEEIVGNKEKVSINYKDLPKEVKKGDFILLDDGKIRLEVVSSNEKEIVTKVVTGGSITHRRGINVPGIDISLPPLTEKDVEYLNKAVEWNIDYIAQSFVRKAEDITRTRRILTELGMPDLPIIAKIETLQALDNLESIIEEADGVMVARGDLGVEAPVEQIPLLQKRIIEIANTMAKPAITATQMLESMVNNPFPTRAEATDIANAILDGTDAVMLSGETSIGKYPEQAVRVMSNVAKETEKILEEYYYKFDYSTYGGGDPATNSITMSAINIAEQLGIEVVVATTYSGYTARALSRFRRNIKIVAASPRISTYHRLALVWGVTPVIMQRFTDTDNMLESVSNIVKSLNFALPGENIIVTAGIPYGFSSKTNLLKVHEV</sequence>
<proteinExistence type="inferred from homology"/>
<dbReference type="SUPFAM" id="SSF51621">
    <property type="entry name" value="Phosphoenolpyruvate/pyruvate domain"/>
    <property type="match status" value="1"/>
</dbReference>
<keyword evidence="11 14" id="KW-0324">Glycolysis</keyword>
<dbReference type="GO" id="GO:0004743">
    <property type="term" value="F:pyruvate kinase activity"/>
    <property type="evidence" value="ECO:0007669"/>
    <property type="project" value="UniProtKB-UniRule"/>
</dbReference>
<feature type="domain" description="Pyruvate kinase barrel" evidence="15">
    <location>
        <begin position="37"/>
        <end position="358"/>
    </location>
</feature>
<keyword evidence="8 14" id="KW-0418">Kinase</keyword>
<keyword evidence="5 14" id="KW-0808">Transferase</keyword>
<dbReference type="InterPro" id="IPR015793">
    <property type="entry name" value="Pyrv_Knase_brl"/>
</dbReference>
<dbReference type="Gene3D" id="3.20.20.60">
    <property type="entry name" value="Phosphoenolpyruvate-binding domains"/>
    <property type="match status" value="1"/>
</dbReference>
<dbReference type="InterPro" id="IPR036918">
    <property type="entry name" value="Pyrv_Knase_C_sf"/>
</dbReference>
<reference evidence="17 18" key="1">
    <citation type="submission" date="2013-12" db="EMBL/GenBank/DDBJ databases">
        <title>Comparative genomics of Petrotoga isolates.</title>
        <authorList>
            <person name="Nesbo C.L."/>
            <person name="Charchuk R."/>
            <person name="Chow K."/>
        </authorList>
    </citation>
    <scope>NUCLEOTIDE SEQUENCE [LARGE SCALE GENOMIC DNA]</scope>
    <source>
        <strain evidence="17 18">DSM 13574</strain>
    </source>
</reference>
<evidence type="ECO:0000256" key="4">
    <source>
        <dbReference type="ARBA" id="ARBA00012142"/>
    </source>
</evidence>
<dbReference type="EC" id="2.7.1.40" evidence="4 13"/>
<evidence type="ECO:0000256" key="13">
    <source>
        <dbReference type="NCBIfam" id="TIGR01064"/>
    </source>
</evidence>
<evidence type="ECO:0000256" key="2">
    <source>
        <dbReference type="ARBA" id="ARBA00004997"/>
    </source>
</evidence>
<evidence type="ECO:0000313" key="17">
    <source>
        <dbReference type="EMBL" id="PNR95544.1"/>
    </source>
</evidence>
<dbReference type="PANTHER" id="PTHR11817">
    <property type="entry name" value="PYRUVATE KINASE"/>
    <property type="match status" value="1"/>
</dbReference>
<comment type="pathway">
    <text evidence="2 14">Carbohydrate degradation; glycolysis; pyruvate from D-glyceraldehyde 3-phosphate: step 5/5.</text>
</comment>
<dbReference type="PRINTS" id="PR01050">
    <property type="entry name" value="PYRUVTKNASE"/>
</dbReference>
<dbReference type="PROSITE" id="PS00110">
    <property type="entry name" value="PYRUVATE_KINASE"/>
    <property type="match status" value="1"/>
</dbReference>
<evidence type="ECO:0000256" key="8">
    <source>
        <dbReference type="ARBA" id="ARBA00022777"/>
    </source>
</evidence>
<gene>
    <name evidence="17" type="ORF">X929_08185</name>
</gene>
<evidence type="ECO:0000256" key="3">
    <source>
        <dbReference type="ARBA" id="ARBA00008663"/>
    </source>
</evidence>
<dbReference type="InterPro" id="IPR040442">
    <property type="entry name" value="Pyrv_kinase-like_dom_sf"/>
</dbReference>
<dbReference type="InterPro" id="IPR015813">
    <property type="entry name" value="Pyrv/PenolPyrv_kinase-like_dom"/>
</dbReference>
<evidence type="ECO:0000256" key="9">
    <source>
        <dbReference type="ARBA" id="ARBA00022840"/>
    </source>
</evidence>
<keyword evidence="10 14" id="KW-0460">Magnesium</keyword>
<feature type="domain" description="Pyruvate kinase C-terminal" evidence="16">
    <location>
        <begin position="393"/>
        <end position="505"/>
    </location>
</feature>
<dbReference type="GO" id="GO:0030955">
    <property type="term" value="F:potassium ion binding"/>
    <property type="evidence" value="ECO:0007669"/>
    <property type="project" value="UniProtKB-UniRule"/>
</dbReference>
<keyword evidence="9" id="KW-0067">ATP-binding</keyword>
<dbReference type="NCBIfam" id="NF004491">
    <property type="entry name" value="PRK05826.1"/>
    <property type="match status" value="1"/>
</dbReference>
<evidence type="ECO:0000256" key="1">
    <source>
        <dbReference type="ARBA" id="ARBA00001958"/>
    </source>
</evidence>
<accession>A0A2K1NYD3</accession>
<evidence type="ECO:0000256" key="6">
    <source>
        <dbReference type="ARBA" id="ARBA00022723"/>
    </source>
</evidence>
<keyword evidence="12 17" id="KW-0670">Pyruvate</keyword>
<dbReference type="NCBIfam" id="NF004978">
    <property type="entry name" value="PRK06354.1"/>
    <property type="match status" value="1"/>
</dbReference>
<dbReference type="Gene3D" id="3.40.1380.20">
    <property type="entry name" value="Pyruvate kinase, C-terminal domain"/>
    <property type="match status" value="1"/>
</dbReference>
<evidence type="ECO:0000256" key="7">
    <source>
        <dbReference type="ARBA" id="ARBA00022741"/>
    </source>
</evidence>
<evidence type="ECO:0000256" key="14">
    <source>
        <dbReference type="RuleBase" id="RU000504"/>
    </source>
</evidence>
<evidence type="ECO:0000259" key="15">
    <source>
        <dbReference type="Pfam" id="PF00224"/>
    </source>
</evidence>
<dbReference type="GO" id="GO:0000287">
    <property type="term" value="F:magnesium ion binding"/>
    <property type="evidence" value="ECO:0007669"/>
    <property type="project" value="UniProtKB-UniRule"/>
</dbReference>